<dbReference type="PROSITE" id="PS51257">
    <property type="entry name" value="PROKAR_LIPOPROTEIN"/>
    <property type="match status" value="1"/>
</dbReference>
<keyword evidence="4" id="KW-1185">Reference proteome</keyword>
<dbReference type="eggNOG" id="COG1225">
    <property type="taxonomic scope" value="Bacteria"/>
</dbReference>
<gene>
    <name evidence="3" type="ordered locus">Rmar_1477</name>
</gene>
<dbReference type="RefSeq" id="WP_012843975.1">
    <property type="nucleotide sequence ID" value="NC_013501.1"/>
</dbReference>
<organism evidence="3 4">
    <name type="scientific">Rhodothermus marinus (strain ATCC 43812 / DSM 4252 / R-10)</name>
    <name type="common">Rhodothermus obamensis</name>
    <dbReference type="NCBI Taxonomy" id="518766"/>
    <lineage>
        <taxon>Bacteria</taxon>
        <taxon>Pseudomonadati</taxon>
        <taxon>Rhodothermota</taxon>
        <taxon>Rhodothermia</taxon>
        <taxon>Rhodothermales</taxon>
        <taxon>Rhodothermaceae</taxon>
        <taxon>Rhodothermus</taxon>
    </lineage>
</organism>
<dbReference type="STRING" id="518766.Rmar_1477"/>
<dbReference type="InterPro" id="IPR000866">
    <property type="entry name" value="AhpC/TSA"/>
</dbReference>
<proteinExistence type="predicted"/>
<feature type="signal peptide" evidence="1">
    <location>
        <begin position="1"/>
        <end position="21"/>
    </location>
</feature>
<evidence type="ECO:0000259" key="2">
    <source>
        <dbReference type="PROSITE" id="PS51352"/>
    </source>
</evidence>
<dbReference type="KEGG" id="rmr:Rmar_1477"/>
<dbReference type="SUPFAM" id="SSF52833">
    <property type="entry name" value="Thioredoxin-like"/>
    <property type="match status" value="1"/>
</dbReference>
<dbReference type="InterPro" id="IPR013766">
    <property type="entry name" value="Thioredoxin_domain"/>
</dbReference>
<evidence type="ECO:0000313" key="3">
    <source>
        <dbReference type="EMBL" id="ACY48364.1"/>
    </source>
</evidence>
<sequence>MKYRAGWLVALGLSLLLGCRARTPEPTVQSVLEGQLTVRAEVDSIPDYRDFEVLVYRQVAGEPDTLGLAVTDSTGHFAMTIRAPAPGLYPLRISRRGATLASGVLVVADGDSATLRAEFPLEGRRLLVRSRENAAWLAYQNAIAQHNQDLLRQLQAAPDSAALAQIVERTLALLESVERTYPNTLGAQWAAAEAIRLLAGWNDTLALARFDSLSPDNPRYLEAVQAIRQALARRDGQQATVRWLTALRERLRRPELRVAVQAELVRAYMDSLQDEAARAGLDELTHMTTDSTWLRWAERVRYELDHLRPGMEAPFFVVTTTAGRTITLDDLRGSYVLLEFFWPEDPTYLNELAYRNALAETYRALPLNVLAFSVQPDTTVNEAFHERFVQAGQAVILPGGLRDPIAERYNVTTLPVRWLIGPDGRILGRFEGAGALARLQQTLARLQSGTHESSPS</sequence>
<reference evidence="3 4" key="1">
    <citation type="journal article" date="2009" name="Stand. Genomic Sci.">
        <title>Complete genome sequence of Rhodothermus marinus type strain (R-10).</title>
        <authorList>
            <person name="Nolan M."/>
            <person name="Tindall B.J."/>
            <person name="Pomrenke H."/>
            <person name="Lapidus A."/>
            <person name="Copeland A."/>
            <person name="Glavina Del Rio T."/>
            <person name="Lucas S."/>
            <person name="Chen F."/>
            <person name="Tice H."/>
            <person name="Cheng J.F."/>
            <person name="Saunders E."/>
            <person name="Han C."/>
            <person name="Bruce D."/>
            <person name="Goodwin L."/>
            <person name="Chain P."/>
            <person name="Pitluck S."/>
            <person name="Ovchinikova G."/>
            <person name="Pati A."/>
            <person name="Ivanova N."/>
            <person name="Mavromatis K."/>
            <person name="Chen A."/>
            <person name="Palaniappan K."/>
            <person name="Land M."/>
            <person name="Hauser L."/>
            <person name="Chang Y.J."/>
            <person name="Jeffries C.D."/>
            <person name="Brettin T."/>
            <person name="Goker M."/>
            <person name="Bristow J."/>
            <person name="Eisen J.A."/>
            <person name="Markowitz V."/>
            <person name="Hugenholtz P."/>
            <person name="Kyrpides N.C."/>
            <person name="Klenk H.P."/>
            <person name="Detter J.C."/>
        </authorList>
    </citation>
    <scope>NUCLEOTIDE SEQUENCE [LARGE SCALE GENOMIC DNA]</scope>
    <source>
        <strain evidence="4">ATCC 43812 / DSM 4252 / R-10</strain>
    </source>
</reference>
<evidence type="ECO:0000256" key="1">
    <source>
        <dbReference type="SAM" id="SignalP"/>
    </source>
</evidence>
<evidence type="ECO:0000313" key="4">
    <source>
        <dbReference type="Proteomes" id="UP000002221"/>
    </source>
</evidence>
<protein>
    <submittedName>
        <fullName evidence="3">Alkyl hydroperoxide reductase/ Thiol specific antioxidant/ Mal allergen</fullName>
    </submittedName>
</protein>
<accession>D0MIQ6</accession>
<dbReference type="InterPro" id="IPR036249">
    <property type="entry name" value="Thioredoxin-like_sf"/>
</dbReference>
<feature type="domain" description="Thioredoxin" evidence="2">
    <location>
        <begin position="307"/>
        <end position="448"/>
    </location>
</feature>
<dbReference type="GO" id="GO:0016491">
    <property type="term" value="F:oxidoreductase activity"/>
    <property type="evidence" value="ECO:0007669"/>
    <property type="project" value="InterPro"/>
</dbReference>
<keyword evidence="1" id="KW-0732">Signal</keyword>
<feature type="chain" id="PRO_5003012188" evidence="1">
    <location>
        <begin position="22"/>
        <end position="456"/>
    </location>
</feature>
<dbReference type="Pfam" id="PF00578">
    <property type="entry name" value="AhpC-TSA"/>
    <property type="match status" value="1"/>
</dbReference>
<dbReference type="Gene3D" id="3.40.30.10">
    <property type="entry name" value="Glutaredoxin"/>
    <property type="match status" value="1"/>
</dbReference>
<dbReference type="EMBL" id="CP001807">
    <property type="protein sequence ID" value="ACY48364.1"/>
    <property type="molecule type" value="Genomic_DNA"/>
</dbReference>
<dbReference type="Proteomes" id="UP000002221">
    <property type="component" value="Chromosome"/>
</dbReference>
<dbReference type="HOGENOM" id="CLU_599750_0_0_10"/>
<name>D0MIQ6_RHOM4</name>
<dbReference type="OrthoDB" id="1491101at2"/>
<dbReference type="AlphaFoldDB" id="D0MIQ6"/>
<dbReference type="GO" id="GO:0016209">
    <property type="term" value="F:antioxidant activity"/>
    <property type="evidence" value="ECO:0007669"/>
    <property type="project" value="InterPro"/>
</dbReference>
<dbReference type="PROSITE" id="PS51352">
    <property type="entry name" value="THIOREDOXIN_2"/>
    <property type="match status" value="1"/>
</dbReference>